<protein>
    <submittedName>
        <fullName evidence="1">Uncharacterized protein</fullName>
    </submittedName>
</protein>
<dbReference type="AlphaFoldDB" id="A0ABD1SKP8"/>
<dbReference type="Proteomes" id="UP001604277">
    <property type="component" value="Unassembled WGS sequence"/>
</dbReference>
<name>A0ABD1SKP8_9LAMI</name>
<proteinExistence type="predicted"/>
<reference evidence="2" key="1">
    <citation type="submission" date="2024-07" db="EMBL/GenBank/DDBJ databases">
        <title>Two chromosome-level genome assemblies of Korean endemic species Abeliophyllum distichum and Forsythia ovata (Oleaceae).</title>
        <authorList>
            <person name="Jang H."/>
        </authorList>
    </citation>
    <scope>NUCLEOTIDE SEQUENCE [LARGE SCALE GENOMIC DNA]</scope>
</reference>
<sequence>MFMKETGYASSQVFQNQPLASGSQIHVPAYAYGAHSIQFEASPPQSEPPKQCHQHFTSMPYPTKVHLLKRLIYNMRSYSEPAVVANPVSKHAIRFASPSFRQDKE</sequence>
<accession>A0ABD1SKP8</accession>
<comment type="caution">
    <text evidence="1">The sequence shown here is derived from an EMBL/GenBank/DDBJ whole genome shotgun (WGS) entry which is preliminary data.</text>
</comment>
<dbReference type="EMBL" id="JBFOLJ010000010">
    <property type="protein sequence ID" value="KAL2500938.1"/>
    <property type="molecule type" value="Genomic_DNA"/>
</dbReference>
<evidence type="ECO:0000313" key="2">
    <source>
        <dbReference type="Proteomes" id="UP001604277"/>
    </source>
</evidence>
<keyword evidence="2" id="KW-1185">Reference proteome</keyword>
<organism evidence="1 2">
    <name type="scientific">Forsythia ovata</name>
    <dbReference type="NCBI Taxonomy" id="205694"/>
    <lineage>
        <taxon>Eukaryota</taxon>
        <taxon>Viridiplantae</taxon>
        <taxon>Streptophyta</taxon>
        <taxon>Embryophyta</taxon>
        <taxon>Tracheophyta</taxon>
        <taxon>Spermatophyta</taxon>
        <taxon>Magnoliopsida</taxon>
        <taxon>eudicotyledons</taxon>
        <taxon>Gunneridae</taxon>
        <taxon>Pentapetalae</taxon>
        <taxon>asterids</taxon>
        <taxon>lamiids</taxon>
        <taxon>Lamiales</taxon>
        <taxon>Oleaceae</taxon>
        <taxon>Forsythieae</taxon>
        <taxon>Forsythia</taxon>
    </lineage>
</organism>
<gene>
    <name evidence="1" type="ORF">Fot_34786</name>
</gene>
<evidence type="ECO:0000313" key="1">
    <source>
        <dbReference type="EMBL" id="KAL2500938.1"/>
    </source>
</evidence>